<dbReference type="EMBL" id="JBBMEZ010000007">
    <property type="protein sequence ID" value="MEQ2469511.1"/>
    <property type="molecule type" value="Genomic_DNA"/>
</dbReference>
<keyword evidence="1" id="KW-0732">Signal</keyword>
<dbReference type="RefSeq" id="WP_015523841.1">
    <property type="nucleotide sequence ID" value="NZ_JBBMEZ010000007.1"/>
</dbReference>
<evidence type="ECO:0000313" key="4">
    <source>
        <dbReference type="Proteomes" id="UP001490816"/>
    </source>
</evidence>
<accession>A0ABV1F866</accession>
<dbReference type="SUPFAM" id="SSF63446">
    <property type="entry name" value="Type I dockerin domain"/>
    <property type="match status" value="1"/>
</dbReference>
<dbReference type="InterPro" id="IPR002105">
    <property type="entry name" value="Dockerin_1_rpt"/>
</dbReference>
<proteinExistence type="predicted"/>
<dbReference type="InterPro" id="IPR016134">
    <property type="entry name" value="Dockerin_dom"/>
</dbReference>
<name>A0ABV1F866_9FIRM</name>
<dbReference type="Pfam" id="PF14478">
    <property type="entry name" value="DUF4430"/>
    <property type="match status" value="1"/>
</dbReference>
<organism evidence="3 4">
    <name type="scientific">Ruminococcoides intestinale</name>
    <dbReference type="NCBI Taxonomy" id="3133162"/>
    <lineage>
        <taxon>Bacteria</taxon>
        <taxon>Bacillati</taxon>
        <taxon>Bacillota</taxon>
        <taxon>Clostridia</taxon>
        <taxon>Eubacteriales</taxon>
        <taxon>Oscillospiraceae</taxon>
        <taxon>Ruminococcoides</taxon>
    </lineage>
</organism>
<evidence type="ECO:0000313" key="3">
    <source>
        <dbReference type="EMBL" id="MEQ2469511.1"/>
    </source>
</evidence>
<evidence type="ECO:0000256" key="1">
    <source>
        <dbReference type="SAM" id="SignalP"/>
    </source>
</evidence>
<evidence type="ECO:0000259" key="2">
    <source>
        <dbReference type="PROSITE" id="PS51766"/>
    </source>
</evidence>
<keyword evidence="4" id="KW-1185">Reference proteome</keyword>
<dbReference type="Proteomes" id="UP001490816">
    <property type="component" value="Unassembled WGS sequence"/>
</dbReference>
<sequence>MNKSFKKILSIVLSVMMILSLMTVSLSVSAVEDGKVRVIVRNDTYSVENGAPWDGVLVDEWVSINNDTTMMSAVADALNNHGYTQEGAENNYISSINGLAAFDGGTMSGWMGTLNDWFTNSGYASYTVADGTLESGDEIAIMYTSNGYGEDIGGTWANNDTTVKSVEITGAELSGEFDPSVTDYTLTIDTPSADVNVVPTATNKNFQTRKYKNEYLPSDDSAFYKRSQTVNVSDGDKIIIGCGDIAWPSMNTSEGGTVYTFTVKYAPSAADTVSNKIDEVAKYLASQNTPTVSSVGGEWTVLGLARAGKITDEIADSYYQNAVKYVEEKGSAKLHNTKSTDNSRVILALTAIGKDVTDVASYNLLEPLADMDYVKKQGINGPVFALIALDTGDYEIPQTDAANPTTREKLVQTILDAQVANGGWTFFGSTADPDMTGMAIQALAPYYSTNSDVKEAIDKALTAMSNAQNENGGFASWGSVNSESCAQVLVALTSLGIDPTNDERFIKNGNTLIDAMMSFSAENGFGHTDTTYNQMATEQGFYAFVSFDRLVNGKTSLYNMTDRLAENYAVGDVNLDNTVSVIDATLVQKQIVNLEQLSKVSLIKADVNHDGVIDVVDATEIQKIIVKLV</sequence>
<feature type="chain" id="PRO_5045492805" evidence="1">
    <location>
        <begin position="31"/>
        <end position="629"/>
    </location>
</feature>
<feature type="domain" description="Dockerin" evidence="2">
    <location>
        <begin position="566"/>
        <end position="629"/>
    </location>
</feature>
<protein>
    <submittedName>
        <fullName evidence="3">Dockerin type I domain-containing protein</fullName>
    </submittedName>
</protein>
<dbReference type="CDD" id="cd14256">
    <property type="entry name" value="Dockerin_I"/>
    <property type="match status" value="1"/>
</dbReference>
<gene>
    <name evidence="3" type="ORF">WMO39_04060</name>
</gene>
<dbReference type="Gene3D" id="1.10.1330.10">
    <property type="entry name" value="Dockerin domain"/>
    <property type="match status" value="1"/>
</dbReference>
<dbReference type="Gene3D" id="1.50.10.20">
    <property type="match status" value="1"/>
</dbReference>
<dbReference type="SUPFAM" id="SSF48239">
    <property type="entry name" value="Terpenoid cyclases/Protein prenyltransferases"/>
    <property type="match status" value="1"/>
</dbReference>
<dbReference type="CDD" id="cd00688">
    <property type="entry name" value="ISOPREN_C2_like"/>
    <property type="match status" value="1"/>
</dbReference>
<dbReference type="PROSITE" id="PS51766">
    <property type="entry name" value="DOCKERIN"/>
    <property type="match status" value="1"/>
</dbReference>
<reference evidence="3 4" key="1">
    <citation type="submission" date="2024-03" db="EMBL/GenBank/DDBJ databases">
        <title>Human intestinal bacterial collection.</title>
        <authorList>
            <person name="Pauvert C."/>
            <person name="Hitch T.C.A."/>
            <person name="Clavel T."/>
        </authorList>
    </citation>
    <scope>NUCLEOTIDE SEQUENCE [LARGE SCALE GENOMIC DNA]</scope>
    <source>
        <strain evidence="3 4">CLA-JM-H38</strain>
    </source>
</reference>
<dbReference type="InterPro" id="IPR027954">
    <property type="entry name" value="Transcobalamin-like_C"/>
</dbReference>
<feature type="signal peptide" evidence="1">
    <location>
        <begin position="1"/>
        <end position="30"/>
    </location>
</feature>
<dbReference type="Pfam" id="PF00404">
    <property type="entry name" value="Dockerin_1"/>
    <property type="match status" value="1"/>
</dbReference>
<dbReference type="InterPro" id="IPR036439">
    <property type="entry name" value="Dockerin_dom_sf"/>
</dbReference>
<dbReference type="InterPro" id="IPR008930">
    <property type="entry name" value="Terpenoid_cyclase/PrenylTrfase"/>
</dbReference>
<comment type="caution">
    <text evidence="3">The sequence shown here is derived from an EMBL/GenBank/DDBJ whole genome shotgun (WGS) entry which is preliminary data.</text>
</comment>